<dbReference type="InterPro" id="IPR006283">
    <property type="entry name" value="ThiL-like"/>
</dbReference>
<dbReference type="Pfam" id="PF00586">
    <property type="entry name" value="AIRS"/>
    <property type="match status" value="1"/>
</dbReference>
<keyword evidence="1" id="KW-0479">Metal-binding</keyword>
<comment type="caution">
    <text evidence="1">Lacks conserved residue(s) required for the propagation of feature annotation.</text>
</comment>
<sequence length="295" mass="33453">MKKTEEGIINFINENFRKFRKIKLGIGDDCAIIGNYAITKDIYIEGTHFNLNIPPEGIGWRTFAGALSDIAAIGGEPLYFLLGIGLPQNFDDKFFKSLMRGMMNLSNIFKVQIIGGDTVKSEKVVLSYTVFGKIKKPILRNGARSGDFIYITGDLGLSRIGYDLNIFNEKFLYPLPKIREVKILTKKYKINSMIDISDGLVIDSERLSFASSVRLDIYSDKIPFNKKAVEHCKKNNLNFVDFCINSGEEYELLFTSPEKINLKFVKIIGEVKEGKGVYLDGKRITHKGFKHFNED</sequence>
<dbReference type="SUPFAM" id="SSF56042">
    <property type="entry name" value="PurM C-terminal domain-like"/>
    <property type="match status" value="1"/>
</dbReference>
<feature type="binding site" evidence="1">
    <location>
        <position position="140"/>
    </location>
    <ligand>
        <name>ATP</name>
        <dbReference type="ChEBI" id="CHEBI:30616"/>
    </ligand>
</feature>
<comment type="pathway">
    <text evidence="1">Cofactor biosynthesis; thiamine diphosphate biosynthesis; thiamine diphosphate from thiamine phosphate: step 1/1.</text>
</comment>
<feature type="binding site" evidence="1">
    <location>
        <begin position="116"/>
        <end position="117"/>
    </location>
    <ligand>
        <name>ATP</name>
        <dbReference type="ChEBI" id="CHEBI:30616"/>
    </ligand>
</feature>
<reference evidence="4" key="1">
    <citation type="journal article" date="2020" name="mSystems">
        <title>Genome- and Community-Level Interaction Insights into Carbon Utilization and Element Cycling Functions of Hydrothermarchaeota in Hydrothermal Sediment.</title>
        <authorList>
            <person name="Zhou Z."/>
            <person name="Liu Y."/>
            <person name="Xu W."/>
            <person name="Pan J."/>
            <person name="Luo Z.H."/>
            <person name="Li M."/>
        </authorList>
    </citation>
    <scope>NUCLEOTIDE SEQUENCE [LARGE SCALE GENOMIC DNA]</scope>
    <source>
        <strain evidence="4">SpSt-780</strain>
    </source>
</reference>
<dbReference type="PIRSF" id="PIRSF005303">
    <property type="entry name" value="Thiam_monoph_kin"/>
    <property type="match status" value="1"/>
</dbReference>
<dbReference type="GO" id="GO:0009030">
    <property type="term" value="F:thiamine-phosphate kinase activity"/>
    <property type="evidence" value="ECO:0007669"/>
    <property type="project" value="UniProtKB-UniRule"/>
</dbReference>
<feature type="binding site" evidence="1">
    <location>
        <position position="69"/>
    </location>
    <ligand>
        <name>Mg(2+)</name>
        <dbReference type="ChEBI" id="CHEBI:18420"/>
        <label>3</label>
    </ligand>
</feature>
<dbReference type="PANTHER" id="PTHR30270:SF0">
    <property type="entry name" value="THIAMINE-MONOPHOSPHATE KINASE"/>
    <property type="match status" value="1"/>
</dbReference>
<feature type="binding site" evidence="1">
    <location>
        <position position="195"/>
    </location>
    <ligand>
        <name>Mg(2+)</name>
        <dbReference type="ChEBI" id="CHEBI:18420"/>
        <label>3</label>
    </ligand>
</feature>
<dbReference type="InterPro" id="IPR036676">
    <property type="entry name" value="PurM-like_C_sf"/>
</dbReference>
<evidence type="ECO:0000259" key="3">
    <source>
        <dbReference type="Pfam" id="PF02769"/>
    </source>
</evidence>
<comment type="miscellaneous">
    <text evidence="1">Reaction mechanism of ThiL seems to utilize a direct, inline transfer of the gamma-phosphate of ATP to TMP rather than a phosphorylated enzyme intermediate.</text>
</comment>
<evidence type="ECO:0000259" key="2">
    <source>
        <dbReference type="Pfam" id="PF00586"/>
    </source>
</evidence>
<accession>A0A7C4YS02</accession>
<feature type="binding site" evidence="1">
    <location>
        <position position="289"/>
    </location>
    <ligand>
        <name>substrate</name>
    </ligand>
</feature>
<dbReference type="Gene3D" id="3.90.650.10">
    <property type="entry name" value="PurM-like C-terminal domain"/>
    <property type="match status" value="1"/>
</dbReference>
<feature type="binding site" evidence="1">
    <location>
        <position position="29"/>
    </location>
    <ligand>
        <name>Mg(2+)</name>
        <dbReference type="ChEBI" id="CHEBI:18420"/>
        <label>3</label>
    </ligand>
</feature>
<dbReference type="InterPro" id="IPR016188">
    <property type="entry name" value="PurM-like_N"/>
</dbReference>
<keyword evidence="1 4" id="KW-0418">Kinase</keyword>
<feature type="binding site" evidence="1">
    <location>
        <position position="29"/>
    </location>
    <ligand>
        <name>Mg(2+)</name>
        <dbReference type="ChEBI" id="CHEBI:18420"/>
        <label>4</label>
    </ligand>
</feature>
<dbReference type="EC" id="2.7.4.16" evidence="1"/>
<keyword evidence="1 4" id="KW-0808">Transferase</keyword>
<comment type="catalytic activity">
    <reaction evidence="1">
        <text>thiamine phosphate + ATP = thiamine diphosphate + ADP</text>
        <dbReference type="Rhea" id="RHEA:15913"/>
        <dbReference type="ChEBI" id="CHEBI:30616"/>
        <dbReference type="ChEBI" id="CHEBI:37575"/>
        <dbReference type="ChEBI" id="CHEBI:58937"/>
        <dbReference type="ChEBI" id="CHEBI:456216"/>
        <dbReference type="EC" id="2.7.4.16"/>
    </reaction>
</comment>
<proteinExistence type="inferred from homology"/>
<feature type="binding site" evidence="1">
    <location>
        <position position="197"/>
    </location>
    <ligand>
        <name>ATP</name>
        <dbReference type="ChEBI" id="CHEBI:30616"/>
    </ligand>
</feature>
<dbReference type="GO" id="GO:0009229">
    <property type="term" value="P:thiamine diphosphate biosynthetic process"/>
    <property type="evidence" value="ECO:0007669"/>
    <property type="project" value="UniProtKB-UniRule"/>
</dbReference>
<dbReference type="Pfam" id="PF02769">
    <property type="entry name" value="AIRS_C"/>
    <property type="match status" value="1"/>
</dbReference>
<dbReference type="NCBIfam" id="TIGR01379">
    <property type="entry name" value="thiL"/>
    <property type="match status" value="1"/>
</dbReference>
<protein>
    <recommendedName>
        <fullName evidence="1">Thiamine-monophosphate kinase</fullName>
        <shortName evidence="1">TMP kinase</shortName>
        <shortName evidence="1">Thiamine-phosphate kinase</shortName>
        <ecNumber evidence="1">2.7.4.16</ecNumber>
    </recommendedName>
</protein>
<feature type="binding site" evidence="1">
    <location>
        <position position="198"/>
    </location>
    <ligand>
        <name>Mg(2+)</name>
        <dbReference type="ChEBI" id="CHEBI:18420"/>
        <label>5</label>
    </ligand>
</feature>
<feature type="binding site" evidence="1">
    <location>
        <position position="41"/>
    </location>
    <ligand>
        <name>Mg(2+)</name>
        <dbReference type="ChEBI" id="CHEBI:18420"/>
        <label>2</label>
    </ligand>
</feature>
<feature type="domain" description="PurM-like N-terminal" evidence="2">
    <location>
        <begin position="27"/>
        <end position="133"/>
    </location>
</feature>
<dbReference type="CDD" id="cd02194">
    <property type="entry name" value="ThiL"/>
    <property type="match status" value="1"/>
</dbReference>
<feature type="binding site" evidence="1">
    <location>
        <position position="39"/>
    </location>
    <ligand>
        <name>Mg(2+)</name>
        <dbReference type="ChEBI" id="CHEBI:18420"/>
        <label>4</label>
    </ligand>
</feature>
<keyword evidence="1" id="KW-0067">ATP-binding</keyword>
<feature type="binding site" evidence="1">
    <location>
        <position position="248"/>
    </location>
    <ligand>
        <name>substrate</name>
    </ligand>
</feature>
<feature type="binding site" evidence="1">
    <location>
        <position position="48"/>
    </location>
    <ligand>
        <name>substrate</name>
    </ligand>
</feature>
<dbReference type="Gene3D" id="3.30.1330.10">
    <property type="entry name" value="PurM-like, N-terminal domain"/>
    <property type="match status" value="1"/>
</dbReference>
<dbReference type="UniPathway" id="UPA00060">
    <property type="reaction ID" value="UER00142"/>
</dbReference>
<dbReference type="InterPro" id="IPR036921">
    <property type="entry name" value="PurM-like_N_sf"/>
</dbReference>
<dbReference type="SUPFAM" id="SSF55326">
    <property type="entry name" value="PurM N-terminal domain-like"/>
    <property type="match status" value="1"/>
</dbReference>
<keyword evidence="1" id="KW-0547">Nucleotide-binding</keyword>
<dbReference type="HAMAP" id="MF_02128">
    <property type="entry name" value="TMP_kinase"/>
    <property type="match status" value="1"/>
</dbReference>
<dbReference type="AlphaFoldDB" id="A0A7C4YS02"/>
<comment type="similarity">
    <text evidence="1">Belongs to the thiamine-monophosphate kinase family.</text>
</comment>
<keyword evidence="1" id="KW-0460">Magnesium</keyword>
<name>A0A7C4YS02_UNCW3</name>
<dbReference type="GO" id="GO:0009228">
    <property type="term" value="P:thiamine biosynthetic process"/>
    <property type="evidence" value="ECO:0007669"/>
    <property type="project" value="UniProtKB-KW"/>
</dbReference>
<gene>
    <name evidence="1 4" type="primary">thiL</name>
    <name evidence="4" type="ORF">ENV67_05240</name>
</gene>
<dbReference type="InterPro" id="IPR010918">
    <property type="entry name" value="PurM-like_C_dom"/>
</dbReference>
<feature type="binding site" evidence="1">
    <location>
        <position position="117"/>
    </location>
    <ligand>
        <name>Mg(2+)</name>
        <dbReference type="ChEBI" id="CHEBI:18420"/>
        <label>1</label>
    </ligand>
</feature>
<comment type="function">
    <text evidence="1">Catalyzes the ATP-dependent phosphorylation of thiamine-monophosphate (TMP) to form thiamine-pyrophosphate (TPP), the active form of vitamin B1.</text>
</comment>
<dbReference type="EMBL" id="DTHG01000067">
    <property type="protein sequence ID" value="HGW91928.1"/>
    <property type="molecule type" value="Genomic_DNA"/>
</dbReference>
<evidence type="ECO:0000313" key="4">
    <source>
        <dbReference type="EMBL" id="HGW91928.1"/>
    </source>
</evidence>
<dbReference type="PANTHER" id="PTHR30270">
    <property type="entry name" value="THIAMINE-MONOPHOSPHATE KINASE"/>
    <property type="match status" value="1"/>
</dbReference>
<feature type="binding site" evidence="1">
    <location>
        <position position="69"/>
    </location>
    <ligand>
        <name>Mg(2+)</name>
        <dbReference type="ChEBI" id="CHEBI:18420"/>
        <label>2</label>
    </ligand>
</feature>
<feature type="binding site" evidence="1">
    <location>
        <position position="41"/>
    </location>
    <ligand>
        <name>Mg(2+)</name>
        <dbReference type="ChEBI" id="CHEBI:18420"/>
        <label>1</label>
    </ligand>
</feature>
<feature type="domain" description="PurM-like C-terminal" evidence="3">
    <location>
        <begin position="175"/>
        <end position="279"/>
    </location>
</feature>
<dbReference type="GO" id="GO:0005524">
    <property type="term" value="F:ATP binding"/>
    <property type="evidence" value="ECO:0007669"/>
    <property type="project" value="UniProtKB-UniRule"/>
</dbReference>
<dbReference type="GO" id="GO:0000287">
    <property type="term" value="F:magnesium ion binding"/>
    <property type="evidence" value="ECO:0007669"/>
    <property type="project" value="UniProtKB-UniRule"/>
</dbReference>
<organism evidence="4">
    <name type="scientific">candidate division WOR-3 bacterium</name>
    <dbReference type="NCBI Taxonomy" id="2052148"/>
    <lineage>
        <taxon>Bacteria</taxon>
        <taxon>Bacteria division WOR-3</taxon>
    </lineage>
</organism>
<keyword evidence="1" id="KW-0784">Thiamine biosynthesis</keyword>
<evidence type="ECO:0000256" key="1">
    <source>
        <dbReference type="HAMAP-Rule" id="MF_02128"/>
    </source>
</evidence>
<feature type="binding site" evidence="1">
    <location>
        <position position="69"/>
    </location>
    <ligand>
        <name>Mg(2+)</name>
        <dbReference type="ChEBI" id="CHEBI:18420"/>
        <label>4</label>
    </ligand>
</feature>
<comment type="caution">
    <text evidence="4">The sequence shown here is derived from an EMBL/GenBank/DDBJ whole genome shotgun (WGS) entry which is preliminary data.</text>
</comment>